<evidence type="ECO:0000256" key="1">
    <source>
        <dbReference type="ARBA" id="ARBA00004123"/>
    </source>
</evidence>
<dbReference type="InterPro" id="IPR001356">
    <property type="entry name" value="HD"/>
</dbReference>
<evidence type="ECO:0000313" key="10">
    <source>
        <dbReference type="Proteomes" id="UP000006813"/>
    </source>
</evidence>
<proteinExistence type="predicted"/>
<dbReference type="SMART" id="SM00389">
    <property type="entry name" value="HOX"/>
    <property type="match status" value="1"/>
</dbReference>
<evidence type="ECO:0000256" key="7">
    <source>
        <dbReference type="SAM" id="MobiDB-lite"/>
    </source>
</evidence>
<dbReference type="STRING" id="10181.G5CBE8"/>
<comment type="subcellular location">
    <subcellularLocation>
        <location evidence="1 5 6">Nucleus</location>
    </subcellularLocation>
</comment>
<evidence type="ECO:0000256" key="3">
    <source>
        <dbReference type="ARBA" id="ARBA00023155"/>
    </source>
</evidence>
<evidence type="ECO:0000256" key="6">
    <source>
        <dbReference type="RuleBase" id="RU000682"/>
    </source>
</evidence>
<evidence type="ECO:0000313" key="9">
    <source>
        <dbReference type="EMBL" id="EHB18859.1"/>
    </source>
</evidence>
<name>G5CBE8_HETGA</name>
<dbReference type="GO" id="GO:0000978">
    <property type="term" value="F:RNA polymerase II cis-regulatory region sequence-specific DNA binding"/>
    <property type="evidence" value="ECO:0007669"/>
    <property type="project" value="TreeGrafter"/>
</dbReference>
<keyword evidence="2 5" id="KW-0238">DNA-binding</keyword>
<feature type="region of interest" description="Disordered" evidence="7">
    <location>
        <begin position="63"/>
        <end position="94"/>
    </location>
</feature>
<evidence type="ECO:0000256" key="5">
    <source>
        <dbReference type="PROSITE-ProRule" id="PRU00108"/>
    </source>
</evidence>
<dbReference type="InterPro" id="IPR009057">
    <property type="entry name" value="Homeodomain-like_sf"/>
</dbReference>
<protein>
    <submittedName>
        <fullName evidence="9">Divergent paired-related homeobox</fullName>
    </submittedName>
</protein>
<feature type="domain" description="Homeobox" evidence="8">
    <location>
        <begin position="1"/>
        <end position="62"/>
    </location>
</feature>
<feature type="DNA-binding region" description="Homeobox" evidence="5">
    <location>
        <begin position="3"/>
        <end position="63"/>
    </location>
</feature>
<dbReference type="Pfam" id="PF00046">
    <property type="entry name" value="Homeodomain"/>
    <property type="match status" value="1"/>
</dbReference>
<feature type="compositionally biased region" description="Basic and acidic residues" evidence="7">
    <location>
        <begin position="69"/>
        <end position="83"/>
    </location>
</feature>
<dbReference type="CDD" id="cd00086">
    <property type="entry name" value="homeodomain"/>
    <property type="match status" value="1"/>
</dbReference>
<organism evidence="9 10">
    <name type="scientific">Heterocephalus glaber</name>
    <name type="common">Naked mole rat</name>
    <dbReference type="NCBI Taxonomy" id="10181"/>
    <lineage>
        <taxon>Eukaryota</taxon>
        <taxon>Metazoa</taxon>
        <taxon>Chordata</taxon>
        <taxon>Craniata</taxon>
        <taxon>Vertebrata</taxon>
        <taxon>Euteleostomi</taxon>
        <taxon>Mammalia</taxon>
        <taxon>Eutheria</taxon>
        <taxon>Euarchontoglires</taxon>
        <taxon>Glires</taxon>
        <taxon>Rodentia</taxon>
        <taxon>Hystricomorpha</taxon>
        <taxon>Bathyergidae</taxon>
        <taxon>Heterocephalus</taxon>
    </lineage>
</organism>
<dbReference type="PANTHER" id="PTHR45793:SF15">
    <property type="entry name" value="DIVERGENT PAIRED-RELATED HOMEOBOX"/>
    <property type="match status" value="1"/>
</dbReference>
<dbReference type="GO" id="GO:0000981">
    <property type="term" value="F:DNA-binding transcription factor activity, RNA polymerase II-specific"/>
    <property type="evidence" value="ECO:0007669"/>
    <property type="project" value="TreeGrafter"/>
</dbReference>
<dbReference type="Gene3D" id="1.10.10.60">
    <property type="entry name" value="Homeodomain-like"/>
    <property type="match status" value="1"/>
</dbReference>
<feature type="non-terminal residue" evidence="9">
    <location>
        <position position="156"/>
    </location>
</feature>
<feature type="non-terminal residue" evidence="9">
    <location>
        <position position="1"/>
    </location>
</feature>
<dbReference type="Proteomes" id="UP000006813">
    <property type="component" value="Unassembled WGS sequence"/>
</dbReference>
<dbReference type="EMBL" id="JH204767">
    <property type="protein sequence ID" value="EHB18859.1"/>
    <property type="molecule type" value="Genomic_DNA"/>
</dbReference>
<dbReference type="InParanoid" id="G5CBE8"/>
<dbReference type="GO" id="GO:0005634">
    <property type="term" value="C:nucleus"/>
    <property type="evidence" value="ECO:0007669"/>
    <property type="project" value="UniProtKB-SubCell"/>
</dbReference>
<evidence type="ECO:0000256" key="2">
    <source>
        <dbReference type="ARBA" id="ARBA00023125"/>
    </source>
</evidence>
<accession>G5CBE8</accession>
<dbReference type="AlphaFoldDB" id="G5CBE8"/>
<dbReference type="PANTHER" id="PTHR45793">
    <property type="entry name" value="HOMEOBOX PROTEIN"/>
    <property type="match status" value="1"/>
</dbReference>
<keyword evidence="4 5" id="KW-0539">Nucleus</keyword>
<sequence length="156" mass="17335">RRCTAFSERQLQELNLLFRRNPYPGPGLTKHLASRMNMHPRALQAGQAGVWFKNQRAKLRRANCPTHHPKTEIETTAEPEARAETSAQAPAGWPCAPGEGTLPGAYTMALIRTERAVPAFQLDICPPMLHAGGHRVVHFSCCQDPLVYCMHPVMDA</sequence>
<dbReference type="eggNOG" id="KOG0490">
    <property type="taxonomic scope" value="Eukaryota"/>
</dbReference>
<dbReference type="PROSITE" id="PS50071">
    <property type="entry name" value="HOMEOBOX_2"/>
    <property type="match status" value="1"/>
</dbReference>
<reference evidence="9 10" key="1">
    <citation type="journal article" date="2011" name="Nature">
        <title>Genome sequencing reveals insights into physiology and longevity of the naked mole rat.</title>
        <authorList>
            <person name="Kim E.B."/>
            <person name="Fang X."/>
            <person name="Fushan A.A."/>
            <person name="Huang Z."/>
            <person name="Lobanov A.V."/>
            <person name="Han L."/>
            <person name="Marino S.M."/>
            <person name="Sun X."/>
            <person name="Turanov A.A."/>
            <person name="Yang P."/>
            <person name="Yim S.H."/>
            <person name="Zhao X."/>
            <person name="Kasaikina M.V."/>
            <person name="Stoletzki N."/>
            <person name="Peng C."/>
            <person name="Polak P."/>
            <person name="Xiong Z."/>
            <person name="Kiezun A."/>
            <person name="Zhu Y."/>
            <person name="Chen Y."/>
            <person name="Kryukov G.V."/>
            <person name="Zhang Q."/>
            <person name="Peshkin L."/>
            <person name="Yang L."/>
            <person name="Bronson R.T."/>
            <person name="Buffenstein R."/>
            <person name="Wang B."/>
            <person name="Han C."/>
            <person name="Li Q."/>
            <person name="Chen L."/>
            <person name="Zhao W."/>
            <person name="Sunyaev S.R."/>
            <person name="Park T.J."/>
            <person name="Zhang G."/>
            <person name="Wang J."/>
            <person name="Gladyshev V.N."/>
        </authorList>
    </citation>
    <scope>NUCLEOTIDE SEQUENCE [LARGE SCALE GENOMIC DNA]</scope>
</reference>
<gene>
    <name evidence="9" type="ORF">GW7_20159</name>
</gene>
<keyword evidence="3 5" id="KW-0371">Homeobox</keyword>
<evidence type="ECO:0000259" key="8">
    <source>
        <dbReference type="PROSITE" id="PS50071"/>
    </source>
</evidence>
<evidence type="ECO:0000256" key="4">
    <source>
        <dbReference type="ARBA" id="ARBA00023242"/>
    </source>
</evidence>
<dbReference type="SUPFAM" id="SSF46689">
    <property type="entry name" value="Homeodomain-like"/>
    <property type="match status" value="1"/>
</dbReference>